<accession>A0A5C5YDR5</accession>
<protein>
    <submittedName>
        <fullName evidence="2">Uncharacterized protein</fullName>
    </submittedName>
</protein>
<evidence type="ECO:0000313" key="2">
    <source>
        <dbReference type="EMBL" id="TWT73887.1"/>
    </source>
</evidence>
<name>A0A5C5YDR5_9BACT</name>
<gene>
    <name evidence="2" type="ORF">CA85_07690</name>
</gene>
<dbReference type="RefSeq" id="WP_186774729.1">
    <property type="nucleotide sequence ID" value="NZ_SJPK01000002.1"/>
</dbReference>
<dbReference type="AlphaFoldDB" id="A0A5C5YDR5"/>
<keyword evidence="1" id="KW-0472">Membrane</keyword>
<evidence type="ECO:0000313" key="3">
    <source>
        <dbReference type="Proteomes" id="UP000318053"/>
    </source>
</evidence>
<dbReference type="EMBL" id="SJPK01000002">
    <property type="protein sequence ID" value="TWT73887.1"/>
    <property type="molecule type" value="Genomic_DNA"/>
</dbReference>
<organism evidence="2 3">
    <name type="scientific">Allorhodopirellula solitaria</name>
    <dbReference type="NCBI Taxonomy" id="2527987"/>
    <lineage>
        <taxon>Bacteria</taxon>
        <taxon>Pseudomonadati</taxon>
        <taxon>Planctomycetota</taxon>
        <taxon>Planctomycetia</taxon>
        <taxon>Pirellulales</taxon>
        <taxon>Pirellulaceae</taxon>
        <taxon>Allorhodopirellula</taxon>
    </lineage>
</organism>
<dbReference type="Proteomes" id="UP000318053">
    <property type="component" value="Unassembled WGS sequence"/>
</dbReference>
<sequence>MRDTYRSVGAIVGLALGLALMWLLGLGGMVPAAIFGAGGAVIGGMSGERLADRGGRLK</sequence>
<comment type="caution">
    <text evidence="2">The sequence shown here is derived from an EMBL/GenBank/DDBJ whole genome shotgun (WGS) entry which is preliminary data.</text>
</comment>
<evidence type="ECO:0000256" key="1">
    <source>
        <dbReference type="SAM" id="Phobius"/>
    </source>
</evidence>
<reference evidence="2 3" key="1">
    <citation type="submission" date="2019-02" db="EMBL/GenBank/DDBJ databases">
        <title>Deep-cultivation of Planctomycetes and their phenomic and genomic characterization uncovers novel biology.</title>
        <authorList>
            <person name="Wiegand S."/>
            <person name="Jogler M."/>
            <person name="Boedeker C."/>
            <person name="Pinto D."/>
            <person name="Vollmers J."/>
            <person name="Rivas-Marin E."/>
            <person name="Kohn T."/>
            <person name="Peeters S.H."/>
            <person name="Heuer A."/>
            <person name="Rast P."/>
            <person name="Oberbeckmann S."/>
            <person name="Bunk B."/>
            <person name="Jeske O."/>
            <person name="Meyerdierks A."/>
            <person name="Storesund J.E."/>
            <person name="Kallscheuer N."/>
            <person name="Luecker S."/>
            <person name="Lage O.M."/>
            <person name="Pohl T."/>
            <person name="Merkel B.J."/>
            <person name="Hornburger P."/>
            <person name="Mueller R.-W."/>
            <person name="Bruemmer F."/>
            <person name="Labrenz M."/>
            <person name="Spormann A.M."/>
            <person name="Op Den Camp H."/>
            <person name="Overmann J."/>
            <person name="Amann R."/>
            <person name="Jetten M.S.M."/>
            <person name="Mascher T."/>
            <person name="Medema M.H."/>
            <person name="Devos D.P."/>
            <person name="Kaster A.-K."/>
            <person name="Ovreas L."/>
            <person name="Rohde M."/>
            <person name="Galperin M.Y."/>
            <person name="Jogler C."/>
        </authorList>
    </citation>
    <scope>NUCLEOTIDE SEQUENCE [LARGE SCALE GENOMIC DNA]</scope>
    <source>
        <strain evidence="2 3">CA85</strain>
    </source>
</reference>
<keyword evidence="1" id="KW-1133">Transmembrane helix</keyword>
<proteinExistence type="predicted"/>
<feature type="transmembrane region" description="Helical" evidence="1">
    <location>
        <begin position="7"/>
        <end position="26"/>
    </location>
</feature>
<keyword evidence="1" id="KW-0812">Transmembrane</keyword>
<keyword evidence="3" id="KW-1185">Reference proteome</keyword>